<dbReference type="KEGG" id="sdr:SCD_n01395"/>
<evidence type="ECO:0000313" key="2">
    <source>
        <dbReference type="Proteomes" id="UP000015559"/>
    </source>
</evidence>
<dbReference type="STRING" id="1163617.SCD_n01395"/>
<dbReference type="Proteomes" id="UP000015559">
    <property type="component" value="Chromosome"/>
</dbReference>
<dbReference type="Gene3D" id="3.40.30.10">
    <property type="entry name" value="Glutaredoxin"/>
    <property type="match status" value="1"/>
</dbReference>
<accession>S6AGT2</accession>
<name>S6AGT2_SULDS</name>
<dbReference type="HOGENOM" id="CLU_125054_1_0_4"/>
<dbReference type="InterPro" id="IPR008554">
    <property type="entry name" value="Glutaredoxin-like"/>
</dbReference>
<evidence type="ECO:0000313" key="1">
    <source>
        <dbReference type="EMBL" id="BAN35221.1"/>
    </source>
</evidence>
<dbReference type="EMBL" id="AP013066">
    <property type="protein sequence ID" value="BAN35221.1"/>
    <property type="molecule type" value="Genomic_DNA"/>
</dbReference>
<organism evidence="1 2">
    <name type="scientific">Sulfuricella denitrificans (strain DSM 22764 / NBRC 105220 / skB26)</name>
    <dbReference type="NCBI Taxonomy" id="1163617"/>
    <lineage>
        <taxon>Bacteria</taxon>
        <taxon>Pseudomonadati</taxon>
        <taxon>Pseudomonadota</taxon>
        <taxon>Betaproteobacteria</taxon>
        <taxon>Nitrosomonadales</taxon>
        <taxon>Sulfuricellaceae</taxon>
        <taxon>Sulfuricella</taxon>
    </lineage>
</organism>
<dbReference type="AlphaFoldDB" id="S6AGT2"/>
<dbReference type="eggNOG" id="COG0526">
    <property type="taxonomic scope" value="Bacteria"/>
</dbReference>
<protein>
    <submittedName>
        <fullName evidence="1">Glutaredoxin 2</fullName>
    </submittedName>
</protein>
<sequence>MTVYGREDCHLCHDMIAELEAFQPDYPFSLEIVDVEEDENLERQYGHLVPVLTGNGEEICHYHLDPVALAAYFGKIR</sequence>
<gene>
    <name evidence="1" type="ORF">SCD_n01395</name>
</gene>
<reference evidence="1 2" key="1">
    <citation type="journal article" date="2012" name="Appl. Environ. Microbiol.">
        <title>Draft genome sequence of a psychrotolerant sulfur-oxidizing bacterium, Sulfuricella denitrificans skB26, and proteomic insights into cold adaptation.</title>
        <authorList>
            <person name="Watanabe T."/>
            <person name="Kojima H."/>
            <person name="Fukui M."/>
        </authorList>
    </citation>
    <scope>NUCLEOTIDE SEQUENCE [LARGE SCALE GENOMIC DNA]</scope>
    <source>
        <strain evidence="2">skB26</strain>
    </source>
</reference>
<proteinExistence type="predicted"/>
<dbReference type="Pfam" id="PF05768">
    <property type="entry name" value="Glrx-like"/>
    <property type="match status" value="1"/>
</dbReference>
<dbReference type="InterPro" id="IPR036249">
    <property type="entry name" value="Thioredoxin-like_sf"/>
</dbReference>
<dbReference type="SUPFAM" id="SSF52833">
    <property type="entry name" value="Thioredoxin-like"/>
    <property type="match status" value="1"/>
</dbReference>
<keyword evidence="2" id="KW-1185">Reference proteome</keyword>